<evidence type="ECO:0008006" key="3">
    <source>
        <dbReference type="Google" id="ProtNLM"/>
    </source>
</evidence>
<evidence type="ECO:0000313" key="1">
    <source>
        <dbReference type="EMBL" id="SDX64775.1"/>
    </source>
</evidence>
<protein>
    <recommendedName>
        <fullName evidence="3">Transposase DDE domain-containing protein</fullName>
    </recommendedName>
</protein>
<dbReference type="EMBL" id="FNNZ01000047">
    <property type="protein sequence ID" value="SDX64775.1"/>
    <property type="molecule type" value="Genomic_DNA"/>
</dbReference>
<dbReference type="AlphaFoldDB" id="A0A1H3DEC1"/>
<dbReference type="PANTHER" id="PTHR30298:SF0">
    <property type="entry name" value="PROTEIN YBFL-RELATED"/>
    <property type="match status" value="1"/>
</dbReference>
<proteinExistence type="predicted"/>
<organism evidence="1 2">
    <name type="scientific">Thiocapsa roseopersicina</name>
    <dbReference type="NCBI Taxonomy" id="1058"/>
    <lineage>
        <taxon>Bacteria</taxon>
        <taxon>Pseudomonadati</taxon>
        <taxon>Pseudomonadota</taxon>
        <taxon>Gammaproteobacteria</taxon>
        <taxon>Chromatiales</taxon>
        <taxon>Chromatiaceae</taxon>
        <taxon>Thiocapsa</taxon>
    </lineage>
</organism>
<dbReference type="InterPro" id="IPR051698">
    <property type="entry name" value="Transposase_11-like"/>
</dbReference>
<gene>
    <name evidence="1" type="ORF">SAMN05421783_14717</name>
</gene>
<dbReference type="PANTHER" id="PTHR30298">
    <property type="entry name" value="H REPEAT-ASSOCIATED PREDICTED TRANSPOSASE"/>
    <property type="match status" value="1"/>
</dbReference>
<accession>A0A1H3DEC1</accession>
<evidence type="ECO:0000313" key="2">
    <source>
        <dbReference type="Proteomes" id="UP000198816"/>
    </source>
</evidence>
<dbReference type="STRING" id="1058.SAMN05421783_14717"/>
<reference evidence="2" key="1">
    <citation type="submission" date="2016-10" db="EMBL/GenBank/DDBJ databases">
        <authorList>
            <person name="Varghese N."/>
            <person name="Submissions S."/>
        </authorList>
    </citation>
    <scope>NUCLEOTIDE SEQUENCE [LARGE SCALE GENOMIC DNA]</scope>
    <source>
        <strain evidence="2">DSM 217</strain>
    </source>
</reference>
<sequence length="189" mass="21362">MATEVEEAFIEADAREYTDVASELLETTEQGYGRREIRRYRTLGDLSGVPRSALWEAMDMIGMVESECEVNGEITRETRLYIGAIGTDVEAVAYALRGHWGVENQLHWSLDVSFSDDASRVRDPEARENLALIRRVALTRLQHDDSKLGIQSKRLKAGWDERYLATLLFEAPKISPQKTASKGSNIRKT</sequence>
<dbReference type="NCBIfam" id="NF033564">
    <property type="entry name" value="transpos_ISAs1"/>
    <property type="match status" value="1"/>
</dbReference>
<dbReference type="Proteomes" id="UP000198816">
    <property type="component" value="Unassembled WGS sequence"/>
</dbReference>
<dbReference type="InterPro" id="IPR047647">
    <property type="entry name" value="ISAs1_transpos"/>
</dbReference>
<name>A0A1H3DEC1_THIRO</name>
<keyword evidence="2" id="KW-1185">Reference proteome</keyword>